<dbReference type="Pfam" id="PF13737">
    <property type="entry name" value="DDE_Tnp_1_5"/>
    <property type="match status" value="1"/>
</dbReference>
<organism evidence="3 4">
    <name type="scientific">Vasconcelosia minhoensis LEGE 07310</name>
    <dbReference type="NCBI Taxonomy" id="915328"/>
    <lineage>
        <taxon>Bacteria</taxon>
        <taxon>Bacillati</taxon>
        <taxon>Cyanobacteriota</taxon>
        <taxon>Cyanophyceae</taxon>
        <taxon>Nodosilineales</taxon>
        <taxon>Cymatolegaceae</taxon>
        <taxon>Vasconcelosia</taxon>
        <taxon>Vasconcelosia minhoensis</taxon>
    </lineage>
</organism>
<dbReference type="EMBL" id="JADEXG010000133">
    <property type="protein sequence ID" value="MBE9080506.1"/>
    <property type="molecule type" value="Genomic_DNA"/>
</dbReference>
<dbReference type="InterPro" id="IPR025668">
    <property type="entry name" value="Tnp_DDE_dom"/>
</dbReference>
<reference evidence="3" key="1">
    <citation type="submission" date="2020-10" db="EMBL/GenBank/DDBJ databases">
        <authorList>
            <person name="Castelo-Branco R."/>
            <person name="Eusebio N."/>
            <person name="Adriana R."/>
            <person name="Vieira A."/>
            <person name="Brugerolle De Fraissinette N."/>
            <person name="Rezende De Castro R."/>
            <person name="Schneider M.P."/>
            <person name="Vasconcelos V."/>
            <person name="Leao P.N."/>
        </authorList>
    </citation>
    <scope>NUCLEOTIDE SEQUENCE</scope>
    <source>
        <strain evidence="3">LEGE 07310</strain>
    </source>
</reference>
<dbReference type="RefSeq" id="WP_193910349.1">
    <property type="nucleotide sequence ID" value="NZ_JADEXG010000055.1"/>
</dbReference>
<dbReference type="EMBL" id="JADEXG010000055">
    <property type="protein sequence ID" value="MBE9079417.1"/>
    <property type="molecule type" value="Genomic_DNA"/>
</dbReference>
<proteinExistence type="predicted"/>
<name>A0A8J7ATA5_9CYAN</name>
<evidence type="ECO:0000313" key="2">
    <source>
        <dbReference type="EMBL" id="MBE9079417.1"/>
    </source>
</evidence>
<feature type="domain" description="Transposase DDE" evidence="1">
    <location>
        <begin position="19"/>
        <end position="55"/>
    </location>
</feature>
<evidence type="ECO:0000313" key="3">
    <source>
        <dbReference type="EMBL" id="MBE9080506.1"/>
    </source>
</evidence>
<accession>A0A8J7ATA5</accession>
<sequence length="56" mass="6368">MKSRYRICNWSEYNAALEARGSLTVWIDEGVLSAWKNKQKTGKRGASNTYSDLAIE</sequence>
<protein>
    <submittedName>
        <fullName evidence="3">Transposase</fullName>
    </submittedName>
</protein>
<gene>
    <name evidence="2" type="ORF">IQ241_19300</name>
    <name evidence="3" type="ORF">IQ241_25030</name>
</gene>
<keyword evidence="4" id="KW-1185">Reference proteome</keyword>
<feature type="non-terminal residue" evidence="3">
    <location>
        <position position="56"/>
    </location>
</feature>
<dbReference type="Proteomes" id="UP000636505">
    <property type="component" value="Unassembled WGS sequence"/>
</dbReference>
<evidence type="ECO:0000313" key="4">
    <source>
        <dbReference type="Proteomes" id="UP000636505"/>
    </source>
</evidence>
<comment type="caution">
    <text evidence="3">The sequence shown here is derived from an EMBL/GenBank/DDBJ whole genome shotgun (WGS) entry which is preliminary data.</text>
</comment>
<evidence type="ECO:0000259" key="1">
    <source>
        <dbReference type="Pfam" id="PF13737"/>
    </source>
</evidence>
<dbReference type="AlphaFoldDB" id="A0A8J7ATA5"/>